<gene>
    <name evidence="2" type="ORF">BDV26DRAFT_255120</name>
</gene>
<evidence type="ECO:0008006" key="4">
    <source>
        <dbReference type="Google" id="ProtNLM"/>
    </source>
</evidence>
<reference evidence="2 3" key="1">
    <citation type="submission" date="2019-04" db="EMBL/GenBank/DDBJ databases">
        <title>Friends and foes A comparative genomics studyof 23 Aspergillus species from section Flavi.</title>
        <authorList>
            <consortium name="DOE Joint Genome Institute"/>
            <person name="Kjaerbolling I."/>
            <person name="Vesth T."/>
            <person name="Frisvad J.C."/>
            <person name="Nybo J.L."/>
            <person name="Theobald S."/>
            <person name="Kildgaard S."/>
            <person name="Isbrandt T."/>
            <person name="Kuo A."/>
            <person name="Sato A."/>
            <person name="Lyhne E.K."/>
            <person name="Kogle M.E."/>
            <person name="Wiebenga A."/>
            <person name="Kun R.S."/>
            <person name="Lubbers R.J."/>
            <person name="Makela M.R."/>
            <person name="Barry K."/>
            <person name="Chovatia M."/>
            <person name="Clum A."/>
            <person name="Daum C."/>
            <person name="Haridas S."/>
            <person name="He G."/>
            <person name="LaButti K."/>
            <person name="Lipzen A."/>
            <person name="Mondo S."/>
            <person name="Riley R."/>
            <person name="Salamov A."/>
            <person name="Simmons B.A."/>
            <person name="Magnuson J.K."/>
            <person name="Henrissat B."/>
            <person name="Mortensen U.H."/>
            <person name="Larsen T.O."/>
            <person name="Devries R.P."/>
            <person name="Grigoriev I.V."/>
            <person name="Machida M."/>
            <person name="Baker S.E."/>
            <person name="Andersen M.R."/>
        </authorList>
    </citation>
    <scope>NUCLEOTIDE SEQUENCE [LARGE SCALE GENOMIC DNA]</scope>
    <source>
        <strain evidence="2 3">IBT 29228</strain>
    </source>
</reference>
<accession>A0A5N7BJ48</accession>
<evidence type="ECO:0000313" key="3">
    <source>
        <dbReference type="Proteomes" id="UP000326198"/>
    </source>
</evidence>
<proteinExistence type="predicted"/>
<dbReference type="AlphaFoldDB" id="A0A5N7BJ48"/>
<organism evidence="2 3">
    <name type="scientific">Aspergillus bertholletiae</name>
    <dbReference type="NCBI Taxonomy" id="1226010"/>
    <lineage>
        <taxon>Eukaryota</taxon>
        <taxon>Fungi</taxon>
        <taxon>Dikarya</taxon>
        <taxon>Ascomycota</taxon>
        <taxon>Pezizomycotina</taxon>
        <taxon>Eurotiomycetes</taxon>
        <taxon>Eurotiomycetidae</taxon>
        <taxon>Eurotiales</taxon>
        <taxon>Aspergillaceae</taxon>
        <taxon>Aspergillus</taxon>
        <taxon>Aspergillus subgen. Circumdati</taxon>
    </lineage>
</organism>
<evidence type="ECO:0000313" key="2">
    <source>
        <dbReference type="EMBL" id="KAE8381785.1"/>
    </source>
</evidence>
<feature type="region of interest" description="Disordered" evidence="1">
    <location>
        <begin position="796"/>
        <end position="829"/>
    </location>
</feature>
<sequence>MARDEIIERYFAMTSSQSPGSPSLEGIEMPVATYGYPTNNLDEEMEAVEPEVDIEFAMKFEYQSLIESQAFQWLLTRLQRELRLTNPTPNNMSIIQDRILQDIPNSRKVSRSQPVDACMAIFAVDWDPRAFLEEQKYSEPPDEAIEKAITITGYPSCAQAVTAQEYLRQTWPNTGIWTLNILKDLVLNESGHFDAYNVKVTALMHEGQLIVTVHGPVEFIIEVGQQLSWLGSALRSSHVTDGLAYCTPSFENADSDYSTKLAQTHGNRTLSYKVSFAWHQREYHEPLEGTCWHALFRNPVIVEGFPIRCRAENNNGLDIPLDIMAGLIRTRQATEFDDRIFIKGFSALLFPTKFMGDTIIWHYIYNPDGSHISYLDPRTEGLQDTGAKEISLNNMMAAGMHILGWCSTAKCYAGLCAKYPIRRSRCDETHSHWIFEKFNITAGQYITLNASFSLGEKDKPLILWSSSSYDQQVLHISKKFVLLYDVEERRAWLVNGATALLQLVIASLKYEKSSPIGYKFLSELECLRNVGPQYRADSALRTLVEEDNMSLPILPGRKQQSPIYFSEKVEQVMDYLQKAFIYQEDKANRSGHQMRFTQRNLLEGFDFTEIAESQSSVPRRVVELKATGKYWIDFVRKIKAVSLFGRGFGDLISPIRAPCDRWGKMPTGEDYLAVCVQDLNSIIDMHGNRGERNVEIVKGIFWHMPDKLFGHCTCQSNISAACERVQVLLPDRFNLRRFTKHILPPESLHGNEEGAVIFGRSGKLPVYWPDDLSEMDQEGQLMSDYCNTPLVHWGERLGSGSTTTNTDEGSARTVSRSEGTDNYPETASSVSFSYKGTSQATTF</sequence>
<keyword evidence="3" id="KW-1185">Reference proteome</keyword>
<name>A0A5N7BJ48_9EURO</name>
<dbReference type="OrthoDB" id="1658288at2759"/>
<protein>
    <recommendedName>
        <fullName evidence="4">Pfs domain protein</fullName>
    </recommendedName>
</protein>
<dbReference type="Proteomes" id="UP000326198">
    <property type="component" value="Unassembled WGS sequence"/>
</dbReference>
<feature type="compositionally biased region" description="Polar residues" evidence="1">
    <location>
        <begin position="799"/>
        <end position="817"/>
    </location>
</feature>
<evidence type="ECO:0000256" key="1">
    <source>
        <dbReference type="SAM" id="MobiDB-lite"/>
    </source>
</evidence>
<dbReference type="EMBL" id="ML736168">
    <property type="protein sequence ID" value="KAE8381785.1"/>
    <property type="molecule type" value="Genomic_DNA"/>
</dbReference>